<accession>A0A813RN65</accession>
<dbReference type="Proteomes" id="UP000663854">
    <property type="component" value="Unassembled WGS sequence"/>
</dbReference>
<organism evidence="5 6">
    <name type="scientific">Rotaria sordida</name>
    <dbReference type="NCBI Taxonomy" id="392033"/>
    <lineage>
        <taxon>Eukaryota</taxon>
        <taxon>Metazoa</taxon>
        <taxon>Spiralia</taxon>
        <taxon>Gnathifera</taxon>
        <taxon>Rotifera</taxon>
        <taxon>Eurotatoria</taxon>
        <taxon>Bdelloidea</taxon>
        <taxon>Philodinida</taxon>
        <taxon>Philodinidae</taxon>
        <taxon>Rotaria</taxon>
    </lineage>
</organism>
<feature type="transmembrane region" description="Helical" evidence="4">
    <location>
        <begin position="63"/>
        <end position="85"/>
    </location>
</feature>
<keyword evidence="2 3" id="KW-0802">TPR repeat</keyword>
<feature type="transmembrane region" description="Helical" evidence="4">
    <location>
        <begin position="37"/>
        <end position="57"/>
    </location>
</feature>
<dbReference type="SMART" id="SM00028">
    <property type="entry name" value="TPR"/>
    <property type="match status" value="4"/>
</dbReference>
<evidence type="ECO:0008006" key="7">
    <source>
        <dbReference type="Google" id="ProtNLM"/>
    </source>
</evidence>
<evidence type="ECO:0000256" key="3">
    <source>
        <dbReference type="PROSITE-ProRule" id="PRU00339"/>
    </source>
</evidence>
<dbReference type="PANTHER" id="PTHR44227:SF3">
    <property type="entry name" value="PROTEIN O-MANNOSYL-TRANSFERASE TMTC4"/>
    <property type="match status" value="1"/>
</dbReference>
<reference evidence="5" key="1">
    <citation type="submission" date="2021-02" db="EMBL/GenBank/DDBJ databases">
        <authorList>
            <person name="Nowell W R."/>
        </authorList>
    </citation>
    <scope>NUCLEOTIDE SEQUENCE</scope>
</reference>
<gene>
    <name evidence="5" type="ORF">PYM288_LOCUS3748</name>
</gene>
<keyword evidence="4" id="KW-0472">Membrane</keyword>
<evidence type="ECO:0000313" key="6">
    <source>
        <dbReference type="Proteomes" id="UP000663854"/>
    </source>
</evidence>
<dbReference type="AlphaFoldDB" id="A0A813RN65"/>
<evidence type="ECO:0000313" key="5">
    <source>
        <dbReference type="EMBL" id="CAF0783493.1"/>
    </source>
</evidence>
<feature type="transmembrane region" description="Helical" evidence="4">
    <location>
        <begin position="97"/>
        <end position="116"/>
    </location>
</feature>
<evidence type="ECO:0000256" key="1">
    <source>
        <dbReference type="ARBA" id="ARBA00022737"/>
    </source>
</evidence>
<dbReference type="PANTHER" id="PTHR44227">
    <property type="match status" value="1"/>
</dbReference>
<dbReference type="InterPro" id="IPR011990">
    <property type="entry name" value="TPR-like_helical_dom_sf"/>
</dbReference>
<evidence type="ECO:0000256" key="4">
    <source>
        <dbReference type="SAM" id="Phobius"/>
    </source>
</evidence>
<comment type="caution">
    <text evidence="5">The sequence shown here is derived from an EMBL/GenBank/DDBJ whole genome shotgun (WGS) entry which is preliminary data.</text>
</comment>
<dbReference type="InterPro" id="IPR019734">
    <property type="entry name" value="TPR_rpt"/>
</dbReference>
<name>A0A813RN65_9BILA</name>
<proteinExistence type="predicted"/>
<dbReference type="Gene3D" id="1.25.40.10">
    <property type="entry name" value="Tetratricopeptide repeat domain"/>
    <property type="match status" value="1"/>
</dbReference>
<dbReference type="InterPro" id="IPR052346">
    <property type="entry name" value="O-mannosyl-transferase_TMTC"/>
</dbReference>
<dbReference type="EMBL" id="CAJNOH010000030">
    <property type="protein sequence ID" value="CAF0783493.1"/>
    <property type="molecule type" value="Genomic_DNA"/>
</dbReference>
<keyword evidence="4" id="KW-1133">Transmembrane helix</keyword>
<dbReference type="SUPFAM" id="SSF48452">
    <property type="entry name" value="TPR-like"/>
    <property type="match status" value="1"/>
</dbReference>
<sequence>MFSSSPAHWGLRPIVTVSTAIDYWLGGASKKKETKPISFGLIWFAASLLPTSLAPFAEVTNDHRMYFAFVGLAFSVVSFIAWQLQKLELKNANIGKATYYVPAALFVVIALNAFGVHQRNKVWKTEATLWYDVTVQSPANGRGLMNYGLTQMEIGNYDVANDYFQRALVYNPYYHTLFINIAILKAATGKPLEAEANFQKAIAYGPNYFEPYAFYAEFLKNNNRWNEAITISEKALAINPYSTMALNVLMKAYNQLGSWQKLIETANRALTVIPGNKDALAYLEAVSKIGFMVIPVLGKYKK</sequence>
<feature type="repeat" description="TPR" evidence="3">
    <location>
        <begin position="141"/>
        <end position="174"/>
    </location>
</feature>
<protein>
    <recommendedName>
        <fullName evidence="7">Tetratricopeptide repeat protein</fullName>
    </recommendedName>
</protein>
<keyword evidence="1" id="KW-0677">Repeat</keyword>
<keyword evidence="4" id="KW-0812">Transmembrane</keyword>
<dbReference type="PROSITE" id="PS50005">
    <property type="entry name" value="TPR"/>
    <property type="match status" value="1"/>
</dbReference>
<evidence type="ECO:0000256" key="2">
    <source>
        <dbReference type="ARBA" id="ARBA00022803"/>
    </source>
</evidence>